<dbReference type="AlphaFoldDB" id="A0A0M6Y9Q1"/>
<dbReference type="EMBL" id="CXST01000004">
    <property type="protein sequence ID" value="CTQ46826.1"/>
    <property type="molecule type" value="Genomic_DNA"/>
</dbReference>
<evidence type="ECO:0000256" key="1">
    <source>
        <dbReference type="ARBA" id="ARBA00022679"/>
    </source>
</evidence>
<dbReference type="InterPro" id="IPR012737">
    <property type="entry name" value="DhaK_L_YcgS"/>
</dbReference>
<sequence>MTNLNATQMTELLRIVSMRIDEASAELGALDGAIGDADHGNTMARGFAAVVTACVEAANQDVKAGALLPISGRSFLNAVGATTGPLYASAFLRAGQAFDAQQDIPVDRLPEMVVCFCDGIAQRGKATPGDKTMLDAWGPAARAVTEAQQNGAGPVACLDAALEAASEGREATRAMVASVGRAARLGERSLGHVDPGAASAVIIIAALREGLANLLQGEAS</sequence>
<dbReference type="NCBIfam" id="TIGR02365">
    <property type="entry name" value="dha_L_ycgS"/>
    <property type="match status" value="1"/>
</dbReference>
<accession>A0A0M6Y9Q1</accession>
<dbReference type="GO" id="GO:0005829">
    <property type="term" value="C:cytosol"/>
    <property type="evidence" value="ECO:0007669"/>
    <property type="project" value="TreeGrafter"/>
</dbReference>
<dbReference type="InterPro" id="IPR036117">
    <property type="entry name" value="DhaL_dom_sf"/>
</dbReference>
<organism evidence="4 5">
    <name type="scientific">Roseibium aggregatum</name>
    <dbReference type="NCBI Taxonomy" id="187304"/>
    <lineage>
        <taxon>Bacteria</taxon>
        <taxon>Pseudomonadati</taxon>
        <taxon>Pseudomonadota</taxon>
        <taxon>Alphaproteobacteria</taxon>
        <taxon>Hyphomicrobiales</taxon>
        <taxon>Stappiaceae</taxon>
        <taxon>Roseibium</taxon>
    </lineage>
</organism>
<evidence type="ECO:0000313" key="5">
    <source>
        <dbReference type="Proteomes" id="UP000048926"/>
    </source>
</evidence>
<evidence type="ECO:0000259" key="3">
    <source>
        <dbReference type="PROSITE" id="PS51480"/>
    </source>
</evidence>
<evidence type="ECO:0000256" key="2">
    <source>
        <dbReference type="ARBA" id="ARBA00022777"/>
    </source>
</evidence>
<evidence type="ECO:0000313" key="4">
    <source>
        <dbReference type="EMBL" id="CTQ46826.1"/>
    </source>
</evidence>
<dbReference type="GO" id="GO:0004371">
    <property type="term" value="F:glycerone kinase activity"/>
    <property type="evidence" value="ECO:0007669"/>
    <property type="project" value="InterPro"/>
</dbReference>
<dbReference type="InterPro" id="IPR050861">
    <property type="entry name" value="Dihydroxyacetone_Kinase"/>
</dbReference>
<dbReference type="Pfam" id="PF02734">
    <property type="entry name" value="Dak2"/>
    <property type="match status" value="1"/>
</dbReference>
<dbReference type="Gene3D" id="1.25.40.340">
    <property type="match status" value="1"/>
</dbReference>
<dbReference type="Proteomes" id="UP000048926">
    <property type="component" value="Unassembled WGS sequence"/>
</dbReference>
<reference evidence="5" key="1">
    <citation type="submission" date="2015-07" db="EMBL/GenBank/DDBJ databases">
        <authorList>
            <person name="Rodrigo-Torres Lidia"/>
            <person name="Arahal R.David."/>
        </authorList>
    </citation>
    <scope>NUCLEOTIDE SEQUENCE [LARGE SCALE GENOMIC DNA]</scope>
    <source>
        <strain evidence="5">CECT 4801</strain>
    </source>
</reference>
<keyword evidence="2 4" id="KW-0418">Kinase</keyword>
<dbReference type="InterPro" id="IPR004007">
    <property type="entry name" value="DhaL_dom"/>
</dbReference>
<dbReference type="PANTHER" id="PTHR28629:SF4">
    <property type="entry name" value="TRIOKINASE_FMN CYCLASE"/>
    <property type="match status" value="1"/>
</dbReference>
<gene>
    <name evidence="4" type="primary">dhaL</name>
    <name evidence="4" type="ORF">LAL4801_05286</name>
</gene>
<dbReference type="RefSeq" id="WP_055660918.1">
    <property type="nucleotide sequence ID" value="NZ_CXST01000004.1"/>
</dbReference>
<keyword evidence="1 4" id="KW-0808">Transferase</keyword>
<dbReference type="PANTHER" id="PTHR28629">
    <property type="entry name" value="TRIOKINASE/FMN CYCLASE"/>
    <property type="match status" value="1"/>
</dbReference>
<keyword evidence="5" id="KW-1185">Reference proteome</keyword>
<dbReference type="GO" id="GO:0019563">
    <property type="term" value="P:glycerol catabolic process"/>
    <property type="evidence" value="ECO:0007669"/>
    <property type="project" value="TreeGrafter"/>
</dbReference>
<dbReference type="EC" id="2.7.-.-" evidence="4"/>
<protein>
    <submittedName>
        <fullName evidence="4">PTS-dependent dihydroxyacetone kinase, ADP-binding subunit DhaL</fullName>
        <ecNumber evidence="4">2.7.-.-</ecNumber>
    </submittedName>
</protein>
<name>A0A0M6Y9Q1_9HYPH</name>
<dbReference type="SMART" id="SM01120">
    <property type="entry name" value="Dak2"/>
    <property type="match status" value="1"/>
</dbReference>
<dbReference type="PROSITE" id="PS51480">
    <property type="entry name" value="DHAL"/>
    <property type="match status" value="1"/>
</dbReference>
<dbReference type="FunFam" id="1.25.40.340:FF:000002">
    <property type="entry name" value="Dihydroxyacetone kinase, L subunit"/>
    <property type="match status" value="1"/>
</dbReference>
<dbReference type="OrthoDB" id="9800291at2"/>
<dbReference type="SUPFAM" id="SSF101473">
    <property type="entry name" value="DhaL-like"/>
    <property type="match status" value="1"/>
</dbReference>
<proteinExistence type="predicted"/>
<feature type="domain" description="DhaL" evidence="3">
    <location>
        <begin position="7"/>
        <end position="209"/>
    </location>
</feature>